<evidence type="ECO:0000313" key="5">
    <source>
        <dbReference type="EMBL" id="AKA86859.1"/>
    </source>
</evidence>
<dbReference type="Gene3D" id="1.20.120.530">
    <property type="entry name" value="GntR ligand-binding domain-like"/>
    <property type="match status" value="1"/>
</dbReference>
<keyword evidence="1" id="KW-0805">Transcription regulation</keyword>
<dbReference type="GO" id="GO:0003700">
    <property type="term" value="F:DNA-binding transcription factor activity"/>
    <property type="evidence" value="ECO:0007669"/>
    <property type="project" value="InterPro"/>
</dbReference>
<keyword evidence="3" id="KW-0804">Transcription</keyword>
<dbReference type="GO" id="GO:0003677">
    <property type="term" value="F:DNA binding"/>
    <property type="evidence" value="ECO:0007669"/>
    <property type="project" value="UniProtKB-KW"/>
</dbReference>
<protein>
    <submittedName>
        <fullName evidence="5">GntR family transcriptional regulator</fullName>
    </submittedName>
</protein>
<evidence type="ECO:0000256" key="3">
    <source>
        <dbReference type="ARBA" id="ARBA00023163"/>
    </source>
</evidence>
<geneLocation type="plasmid" evidence="5">
    <name>pHS08204</name>
</geneLocation>
<dbReference type="SUPFAM" id="SSF48008">
    <property type="entry name" value="GntR ligand-binding domain-like"/>
    <property type="match status" value="1"/>
</dbReference>
<dbReference type="InterPro" id="IPR011711">
    <property type="entry name" value="GntR_C"/>
</dbReference>
<dbReference type="EMBL" id="KP125893">
    <property type="protein sequence ID" value="AKA86859.1"/>
    <property type="molecule type" value="Genomic_DNA"/>
</dbReference>
<dbReference type="PANTHER" id="PTHR43537">
    <property type="entry name" value="TRANSCRIPTIONAL REGULATOR, GNTR FAMILY"/>
    <property type="match status" value="1"/>
</dbReference>
<dbReference type="Pfam" id="PF00392">
    <property type="entry name" value="GntR"/>
    <property type="match status" value="1"/>
</dbReference>
<reference evidence="5" key="1">
    <citation type="submission" date="2014-11" db="EMBL/GenBank/DDBJ databases">
        <title>Molecular Dissection of F12 Plasmids Harboring blaKPC-2 From Clinicl Klebsiella pneumonia.</title>
        <authorList>
            <person name="Jiang X."/>
            <person name="Zhang Y."/>
            <person name="Shen P."/>
            <person name="Tang Y."/>
            <person name="Liang W."/>
            <person name="Li G."/>
        </authorList>
    </citation>
    <scope>NUCLEOTIDE SEQUENCE</scope>
    <source>
        <strain evidence="5">HS08204</strain>
        <plasmid evidence="5">pHS08204</plasmid>
    </source>
</reference>
<dbReference type="PROSITE" id="PS50949">
    <property type="entry name" value="HTH_GNTR"/>
    <property type="match status" value="1"/>
</dbReference>
<dbReference type="SUPFAM" id="SSF46785">
    <property type="entry name" value="Winged helix' DNA-binding domain"/>
    <property type="match status" value="1"/>
</dbReference>
<organism evidence="5">
    <name type="scientific">Klebsiella pneumoniae subsp. pneumoniae</name>
    <dbReference type="NCBI Taxonomy" id="72407"/>
    <lineage>
        <taxon>Bacteria</taxon>
        <taxon>Pseudomonadati</taxon>
        <taxon>Pseudomonadota</taxon>
        <taxon>Gammaproteobacteria</taxon>
        <taxon>Enterobacterales</taxon>
        <taxon>Enterobacteriaceae</taxon>
        <taxon>Klebsiella/Raoultella group</taxon>
        <taxon>Klebsiella</taxon>
        <taxon>Klebsiella pneumoniae complex</taxon>
    </lineage>
</organism>
<evidence type="ECO:0000256" key="2">
    <source>
        <dbReference type="ARBA" id="ARBA00023125"/>
    </source>
</evidence>
<dbReference type="InterPro" id="IPR036390">
    <property type="entry name" value="WH_DNA-bd_sf"/>
</dbReference>
<feature type="domain" description="HTH gntR-type" evidence="4">
    <location>
        <begin position="18"/>
        <end position="85"/>
    </location>
</feature>
<proteinExistence type="predicted"/>
<name>A0A0E3KI86_KLEPN</name>
<keyword evidence="5" id="KW-0614">Plasmid</keyword>
<evidence type="ECO:0000259" key="4">
    <source>
        <dbReference type="PROSITE" id="PS50949"/>
    </source>
</evidence>
<dbReference type="SMART" id="SM00895">
    <property type="entry name" value="FCD"/>
    <property type="match status" value="1"/>
</dbReference>
<sequence>MRMIHKYNLASTESPSNRTRADDVYEKIKNEISEFRLIPGDHFTESEISKRFNVSRTPVRQALFRLQSEGYVQVQFRAGWRVQPFDFDIFEQLYDLRMVLEVAAVRRLCDQDRRVDLARLSSLQQIWLVPASERCTDGLQVASWDEQFHTTLVEASGNNEMARMHKDVTARIRIIRRLDFTKTDRITTTYTEHSEILREILRGKSEEAILLLCAHIEASQKEVQKITLHQIQLARKQGLGLVET</sequence>
<dbReference type="PANTHER" id="PTHR43537:SF45">
    <property type="entry name" value="GNTR FAMILY REGULATORY PROTEIN"/>
    <property type="match status" value="1"/>
</dbReference>
<dbReference type="Gene3D" id="1.10.10.10">
    <property type="entry name" value="Winged helix-like DNA-binding domain superfamily/Winged helix DNA-binding domain"/>
    <property type="match status" value="1"/>
</dbReference>
<dbReference type="CDD" id="cd07377">
    <property type="entry name" value="WHTH_GntR"/>
    <property type="match status" value="1"/>
</dbReference>
<dbReference type="InterPro" id="IPR008920">
    <property type="entry name" value="TF_FadR/GntR_C"/>
</dbReference>
<dbReference type="Pfam" id="PF07729">
    <property type="entry name" value="FCD"/>
    <property type="match status" value="1"/>
</dbReference>
<dbReference type="InterPro" id="IPR036388">
    <property type="entry name" value="WH-like_DNA-bd_sf"/>
</dbReference>
<dbReference type="SMART" id="SM00345">
    <property type="entry name" value="HTH_GNTR"/>
    <property type="match status" value="1"/>
</dbReference>
<dbReference type="PRINTS" id="PR00035">
    <property type="entry name" value="HTHGNTR"/>
</dbReference>
<accession>A0A0E3KI86</accession>
<dbReference type="AlphaFoldDB" id="A0A0E3KI86"/>
<keyword evidence="2" id="KW-0238">DNA-binding</keyword>
<dbReference type="InterPro" id="IPR000524">
    <property type="entry name" value="Tscrpt_reg_HTH_GntR"/>
</dbReference>
<evidence type="ECO:0000256" key="1">
    <source>
        <dbReference type="ARBA" id="ARBA00023015"/>
    </source>
</evidence>
<dbReference type="RefSeq" id="WP_044257537.1">
    <property type="nucleotide sequence ID" value="NZ_JBNBIA010000039.1"/>
</dbReference>